<name>A0ABQ3VGE4_9CHLR</name>
<organism evidence="1 2">
    <name type="scientific">Dictyobacter formicarum</name>
    <dbReference type="NCBI Taxonomy" id="2778368"/>
    <lineage>
        <taxon>Bacteria</taxon>
        <taxon>Bacillati</taxon>
        <taxon>Chloroflexota</taxon>
        <taxon>Ktedonobacteria</taxon>
        <taxon>Ktedonobacterales</taxon>
        <taxon>Dictyobacteraceae</taxon>
        <taxon>Dictyobacter</taxon>
    </lineage>
</organism>
<proteinExistence type="predicted"/>
<protein>
    <submittedName>
        <fullName evidence="1">Uncharacterized protein</fullName>
    </submittedName>
</protein>
<reference evidence="1 2" key="1">
    <citation type="journal article" date="2021" name="Int. J. Syst. Evol. Microbiol.">
        <title>Reticulibacter mediterranei gen. nov., sp. nov., within the new family Reticulibacteraceae fam. nov., and Ktedonospora formicarum gen. nov., sp. nov., Ktedonobacter robiniae sp. nov., Dictyobacter formicarum sp. nov. and Dictyobacter arantiisoli sp. nov., belonging to the class Ktedonobacteria.</title>
        <authorList>
            <person name="Yabe S."/>
            <person name="Zheng Y."/>
            <person name="Wang C.M."/>
            <person name="Sakai Y."/>
            <person name="Abe K."/>
            <person name="Yokota A."/>
            <person name="Donadio S."/>
            <person name="Cavaletti L."/>
            <person name="Monciardini P."/>
        </authorList>
    </citation>
    <scope>NUCLEOTIDE SEQUENCE [LARGE SCALE GENOMIC DNA]</scope>
    <source>
        <strain evidence="1 2">SOSP1-9</strain>
    </source>
</reference>
<accession>A0ABQ3VGE4</accession>
<dbReference type="Proteomes" id="UP000635565">
    <property type="component" value="Unassembled WGS sequence"/>
</dbReference>
<dbReference type="RefSeq" id="WP_201362511.1">
    <property type="nucleotide sequence ID" value="NZ_BNJJ01000007.1"/>
</dbReference>
<evidence type="ECO:0000313" key="2">
    <source>
        <dbReference type="Proteomes" id="UP000635565"/>
    </source>
</evidence>
<evidence type="ECO:0000313" key="1">
    <source>
        <dbReference type="EMBL" id="GHO84883.1"/>
    </source>
</evidence>
<sequence length="46" mass="5063">MAGATAKFTRGWNFYTRGSIVKALRVAQGHTMPFLGSDFDTKPDLT</sequence>
<gene>
    <name evidence="1" type="ORF">KSZ_28890</name>
</gene>
<keyword evidence="2" id="KW-1185">Reference proteome</keyword>
<comment type="caution">
    <text evidence="1">The sequence shown here is derived from an EMBL/GenBank/DDBJ whole genome shotgun (WGS) entry which is preliminary data.</text>
</comment>
<dbReference type="EMBL" id="BNJJ01000007">
    <property type="protein sequence ID" value="GHO84883.1"/>
    <property type="molecule type" value="Genomic_DNA"/>
</dbReference>